<evidence type="ECO:0000256" key="2">
    <source>
        <dbReference type="SAM" id="Coils"/>
    </source>
</evidence>
<dbReference type="AlphaFoldDB" id="A0A0S7WMS8"/>
<comment type="caution">
    <text evidence="5">The sequence shown here is derived from an EMBL/GenBank/DDBJ whole genome shotgun (WGS) entry which is preliminary data.</text>
</comment>
<dbReference type="Pfam" id="PF06470">
    <property type="entry name" value="SMC_hinge"/>
    <property type="match status" value="1"/>
</dbReference>
<dbReference type="Proteomes" id="UP000051124">
    <property type="component" value="Unassembled WGS sequence"/>
</dbReference>
<protein>
    <recommendedName>
        <fullName evidence="4">SMC hinge domain-containing protein</fullName>
    </recommendedName>
</protein>
<evidence type="ECO:0000259" key="4">
    <source>
        <dbReference type="SMART" id="SM00968"/>
    </source>
</evidence>
<feature type="coiled-coil region" evidence="2">
    <location>
        <begin position="167"/>
        <end position="201"/>
    </location>
</feature>
<evidence type="ECO:0000256" key="3">
    <source>
        <dbReference type="SAM" id="MobiDB-lite"/>
    </source>
</evidence>
<dbReference type="SMART" id="SM00968">
    <property type="entry name" value="SMC_hinge"/>
    <property type="match status" value="1"/>
</dbReference>
<reference evidence="5 6" key="1">
    <citation type="journal article" date="2015" name="Microbiome">
        <title>Genomic resolution of linkages in carbon, nitrogen, and sulfur cycling among widespread estuary sediment bacteria.</title>
        <authorList>
            <person name="Baker B.J."/>
            <person name="Lazar C.S."/>
            <person name="Teske A.P."/>
            <person name="Dick G.J."/>
        </authorList>
    </citation>
    <scope>NUCLEOTIDE SEQUENCE [LARGE SCALE GENOMIC DNA]</scope>
    <source>
        <strain evidence="5">DG_26</strain>
    </source>
</reference>
<dbReference type="GO" id="GO:0005694">
    <property type="term" value="C:chromosome"/>
    <property type="evidence" value="ECO:0007669"/>
    <property type="project" value="InterPro"/>
</dbReference>
<feature type="coiled-coil region" evidence="2">
    <location>
        <begin position="630"/>
        <end position="734"/>
    </location>
</feature>
<dbReference type="SUPFAM" id="SSF52540">
    <property type="entry name" value="P-loop containing nucleoside triphosphate hydrolases"/>
    <property type="match status" value="1"/>
</dbReference>
<dbReference type="Gene3D" id="1.20.1060.20">
    <property type="match status" value="1"/>
</dbReference>
<evidence type="ECO:0000313" key="5">
    <source>
        <dbReference type="EMBL" id="KPJ51311.1"/>
    </source>
</evidence>
<dbReference type="SUPFAM" id="SSF75553">
    <property type="entry name" value="Smc hinge domain"/>
    <property type="match status" value="1"/>
</dbReference>
<organism evidence="5 6">
    <name type="scientific">candidate division TA06 bacterium DG_26</name>
    <dbReference type="NCBI Taxonomy" id="1703771"/>
    <lineage>
        <taxon>Bacteria</taxon>
        <taxon>Bacteria division TA06</taxon>
    </lineage>
</organism>
<dbReference type="InterPro" id="IPR003395">
    <property type="entry name" value="RecF/RecN/SMC_N"/>
</dbReference>
<keyword evidence="1 2" id="KW-0175">Coiled coil</keyword>
<proteinExistence type="predicted"/>
<feature type="region of interest" description="Disordered" evidence="3">
    <location>
        <begin position="415"/>
        <end position="436"/>
    </location>
</feature>
<dbReference type="PATRIC" id="fig|1703771.3.peg.1238"/>
<sequence>MKLASVELRGFKSFFRRTKIDFTHGITALVGPNGCGKTNIVDAIRWVLGELSPGLLRCEKMEDVIFSGAAEKEALGAAEVTLTISNDDGGIPLEYSEVAITRRVYRSGESEYYINRNLCRLKDIHNMLLNTGISHRTYSVFENAMIDRILSRDPTYKRLFFEEAAKIAKYRERKNDALRKMDATENDIRNLKEIITEAERYTSSLRRQANKARRYAELCQRLSYLKASLSKDHYNELKELIATLSKGFEQLKMEKSELLERLSKGEKELEGTKSELDIVEESIEELEQQLRTMDGSIREFEKDVVSYRERINAEKEKSKRGRKELDFLHKVREKTQVTIAGSRTKLDETRKEMETAKRLLSETEQKLEALERDDLTRRRDDLRKEEMQASKRAIESESSLERGVARITSIESEMERLSRDAESAAQSVKRTEESSAAFAKEEESLAHKMEKIEAKREALKKELVQLEGRLARISAQLAVEIPSLPLSVESRHPLLRDCVSMLPKYEKAITGALGIRLLAPLLHTSEDLLDIVERLRNEKASRSVLLSRRPQLSTSPKLPEEPSVLGRATDFVEVSGEAREIVNWLLSDFVVVTDFPAALKHAEVHPHLSFATLEGDVLESDGTVWTGLFEEEQRDALDELRSTHTRLRDELLTVESELKSFMKQRSDVEIGLAKLEAERSRSSSTLQQLEVRSSSLAVELKKAKREVSLLEKRLAEEKKRLSELREKLEHTETSLSAVGRDRDALVAERNDLLVRLKVSEERIHTIGREIERDQVSIEESGFSRRRARVRRRSQM</sequence>
<evidence type="ECO:0000256" key="1">
    <source>
        <dbReference type="ARBA" id="ARBA00023054"/>
    </source>
</evidence>
<evidence type="ECO:0000313" key="6">
    <source>
        <dbReference type="Proteomes" id="UP000051124"/>
    </source>
</evidence>
<accession>A0A0S7WMS8</accession>
<dbReference type="PANTHER" id="PTHR43977">
    <property type="entry name" value="STRUCTURAL MAINTENANCE OF CHROMOSOMES PROTEIN 3"/>
    <property type="match status" value="1"/>
</dbReference>
<dbReference type="EMBL" id="LIZT01000003">
    <property type="protein sequence ID" value="KPJ51311.1"/>
    <property type="molecule type" value="Genomic_DNA"/>
</dbReference>
<name>A0A0S7WMS8_UNCT6</name>
<dbReference type="InterPro" id="IPR036277">
    <property type="entry name" value="SMC_hinge_sf"/>
</dbReference>
<gene>
    <name evidence="5" type="ORF">AMJ40_00465</name>
</gene>
<dbReference type="Gene3D" id="3.30.70.1620">
    <property type="match status" value="1"/>
</dbReference>
<dbReference type="GO" id="GO:0005524">
    <property type="term" value="F:ATP binding"/>
    <property type="evidence" value="ECO:0007669"/>
    <property type="project" value="InterPro"/>
</dbReference>
<feature type="domain" description="SMC hinge" evidence="4">
    <location>
        <begin position="489"/>
        <end position="602"/>
    </location>
</feature>
<dbReference type="GO" id="GO:0051276">
    <property type="term" value="P:chromosome organization"/>
    <property type="evidence" value="ECO:0007669"/>
    <property type="project" value="InterPro"/>
</dbReference>
<dbReference type="InterPro" id="IPR010935">
    <property type="entry name" value="SMC_hinge"/>
</dbReference>
<dbReference type="InterPro" id="IPR027417">
    <property type="entry name" value="P-loop_NTPase"/>
</dbReference>
<dbReference type="Gene3D" id="3.40.50.300">
    <property type="entry name" value="P-loop containing nucleotide triphosphate hydrolases"/>
    <property type="match status" value="1"/>
</dbReference>
<dbReference type="Pfam" id="PF02463">
    <property type="entry name" value="SMC_N"/>
    <property type="match status" value="1"/>
</dbReference>